<feature type="transmembrane region" description="Helical" evidence="1">
    <location>
        <begin position="75"/>
        <end position="95"/>
    </location>
</feature>
<feature type="transmembrane region" description="Helical" evidence="1">
    <location>
        <begin position="29"/>
        <end position="54"/>
    </location>
</feature>
<evidence type="ECO:0000313" key="2">
    <source>
        <dbReference type="EMBL" id="MTD36595.1"/>
    </source>
</evidence>
<feature type="transmembrane region" description="Helical" evidence="1">
    <location>
        <begin position="101"/>
        <end position="121"/>
    </location>
</feature>
<dbReference type="RefSeq" id="WP_154731854.1">
    <property type="nucleotide sequence ID" value="NZ_JBFCVZ010000018.1"/>
</dbReference>
<sequence length="296" mass="34921">MTINIAYIFYFYIINFEKIYSLLEIVCEYITIEGLIATSSILVGLLIPIAILLLENSSNLIDQSFKWDKLVIFSQVIKIRSIILGLTFITFPLILNDKTKNIFPIILALYVIGLYFMFSLLKNAYYWIISKENEKESYRNSKRYQYLNSMTGNIANQITIWDTIWEDAEQRIGLDELKLLKIFFKHCKVAEGQNKLNLLNTYLRDYEEETVFKVTYSNYEIIQDYIYHDLSIILNDSLSEEFGDYDLLVVIRNMFFKFAKQCYNASRIIIYKYNSKFNSFFISSDSRILNRTRGAS</sequence>
<proteinExistence type="predicted"/>
<keyword evidence="1" id="KW-0472">Membrane</keyword>
<dbReference type="EMBL" id="WLYP01000017">
    <property type="protein sequence ID" value="MTD36595.1"/>
    <property type="molecule type" value="Genomic_DNA"/>
</dbReference>
<organism evidence="2">
    <name type="scientific">Enterococcus faecium</name>
    <name type="common">Streptococcus faecium</name>
    <dbReference type="NCBI Taxonomy" id="1352"/>
    <lineage>
        <taxon>Bacteria</taxon>
        <taxon>Bacillati</taxon>
        <taxon>Bacillota</taxon>
        <taxon>Bacilli</taxon>
        <taxon>Lactobacillales</taxon>
        <taxon>Enterococcaceae</taxon>
        <taxon>Enterococcus</taxon>
    </lineage>
</organism>
<feature type="transmembrane region" description="Helical" evidence="1">
    <location>
        <begin position="7"/>
        <end position="23"/>
    </location>
</feature>
<protein>
    <submittedName>
        <fullName evidence="2">Uncharacterized protein</fullName>
    </submittedName>
</protein>
<keyword evidence="1" id="KW-0812">Transmembrane</keyword>
<dbReference type="AlphaFoldDB" id="A0A6A8NJ06"/>
<name>A0A6A8NJ06_ENTFC</name>
<accession>A0A6A8NJ06</accession>
<reference evidence="2" key="1">
    <citation type="submission" date="2019-10" db="EMBL/GenBank/DDBJ databases">
        <title>Identification of the same linezolid-resistant Tn6246::fexB-poxtA-carrying Enterococcus faecium strain colonizing a hospitalized patient and bovines in different continents.</title>
        <authorList>
            <person name="Tedim A.P."/>
            <person name="Freitas A.R."/>
            <person name="Novais C."/>
            <person name="Duarte B."/>
            <person name="Elghaieb H."/>
            <person name="Abbassi M.S."/>
            <person name="Peixe L."/>
        </authorList>
    </citation>
    <scope>NUCLEOTIDE SEQUENCE</scope>
    <source>
        <strain evidence="2">2FEZ</strain>
    </source>
</reference>
<evidence type="ECO:0000256" key="1">
    <source>
        <dbReference type="SAM" id="Phobius"/>
    </source>
</evidence>
<comment type="caution">
    <text evidence="2">The sequence shown here is derived from an EMBL/GenBank/DDBJ whole genome shotgun (WGS) entry which is preliminary data.</text>
</comment>
<keyword evidence="1" id="KW-1133">Transmembrane helix</keyword>
<gene>
    <name evidence="2" type="ORF">GKZ95_12120</name>
</gene>